<dbReference type="AlphaFoldDB" id="A0A8I4A424"/>
<keyword evidence="7 10" id="KW-0325">Glycoprotein</keyword>
<dbReference type="Proteomes" id="UP000008225">
    <property type="component" value="Chromosome 4"/>
</dbReference>
<comment type="similarity">
    <text evidence="2 10">Belongs to the glycoprotein hormones subunit alpha family.</text>
</comment>
<reference evidence="11" key="3">
    <citation type="submission" date="2025-09" db="UniProtKB">
        <authorList>
            <consortium name="Ensembl"/>
        </authorList>
    </citation>
    <scope>IDENTIFICATION</scope>
</reference>
<dbReference type="SMART" id="SM00067">
    <property type="entry name" value="GHA"/>
    <property type="match status" value="1"/>
</dbReference>
<dbReference type="Ensembl" id="ENSCJAT00000121852.1">
    <property type="protein sequence ID" value="ENSCJAP00000092264.1"/>
    <property type="gene ID" value="ENSCJAG00000000626.4"/>
</dbReference>
<dbReference type="PANTHER" id="PTHR11509:SF0">
    <property type="entry name" value="GLYCOPROTEIN HORMONES ALPHA CHAIN"/>
    <property type="match status" value="1"/>
</dbReference>
<dbReference type="InterPro" id="IPR000476">
    <property type="entry name" value="Glyco_hormone"/>
</dbReference>
<dbReference type="PROSITE" id="PS50277">
    <property type="entry name" value="GLYCO_HORMONE_ALPHA_3"/>
    <property type="match status" value="1"/>
</dbReference>
<evidence type="ECO:0000313" key="12">
    <source>
        <dbReference type="Proteomes" id="UP000008225"/>
    </source>
</evidence>
<evidence type="ECO:0000256" key="4">
    <source>
        <dbReference type="ARBA" id="ARBA00022525"/>
    </source>
</evidence>
<proteinExistence type="inferred from homology"/>
<evidence type="ECO:0000256" key="5">
    <source>
        <dbReference type="ARBA" id="ARBA00022702"/>
    </source>
</evidence>
<dbReference type="GO" id="GO:0010893">
    <property type="term" value="P:positive regulation of steroid biosynthetic process"/>
    <property type="evidence" value="ECO:0007669"/>
    <property type="project" value="TreeGrafter"/>
</dbReference>
<evidence type="ECO:0000256" key="2">
    <source>
        <dbReference type="ARBA" id="ARBA00009128"/>
    </source>
</evidence>
<evidence type="ECO:0000256" key="1">
    <source>
        <dbReference type="ARBA" id="ARBA00004613"/>
    </source>
</evidence>
<comment type="subcellular location">
    <subcellularLocation>
        <location evidence="1 10">Secreted</location>
    </subcellularLocation>
</comment>
<name>A0A8I4A424_CALJA</name>
<sequence length="180" mass="20169">MISAHCSFKRSFCLSRSSSWDHRCVPPGLTSFCFFVEMGFHHIAQAALELLSSSDPPTLASQSAGITRVSNCATLIVSFKSLDYLTVPFFFLIECPECKLKENKYFSRLGSPIYQCMGCCFSRAYPTPLRSQKTMLVPKNVTSESTCCVAKAYTKATVMGNIRVENHTECHCSTCYHHKF</sequence>
<dbReference type="PRINTS" id="PR02045">
    <property type="entry name" value="F138DOMAIN"/>
</dbReference>
<dbReference type="GeneTree" id="ENSGT00390000012242"/>
<organism evidence="11 12">
    <name type="scientific">Callithrix jacchus</name>
    <name type="common">White-tufted-ear marmoset</name>
    <name type="synonym">Simia Jacchus</name>
    <dbReference type="NCBI Taxonomy" id="9483"/>
    <lineage>
        <taxon>Eukaryota</taxon>
        <taxon>Metazoa</taxon>
        <taxon>Chordata</taxon>
        <taxon>Craniata</taxon>
        <taxon>Vertebrata</taxon>
        <taxon>Euteleostomi</taxon>
        <taxon>Mammalia</taxon>
        <taxon>Eutheria</taxon>
        <taxon>Euarchontoglires</taxon>
        <taxon>Primates</taxon>
        <taxon>Haplorrhini</taxon>
        <taxon>Platyrrhini</taxon>
        <taxon>Cebidae</taxon>
        <taxon>Callitrichinae</taxon>
        <taxon>Callithrix</taxon>
        <taxon>Callithrix</taxon>
    </lineage>
</organism>
<dbReference type="GO" id="GO:0006590">
    <property type="term" value="P:thyroid hormone generation"/>
    <property type="evidence" value="ECO:0007669"/>
    <property type="project" value="TreeGrafter"/>
</dbReference>
<gene>
    <name evidence="11" type="primary">CGA</name>
</gene>
<dbReference type="FunFam" id="2.10.90.10:FF:000011">
    <property type="entry name" value="Glycoprotein hormones alpha chain"/>
    <property type="match status" value="1"/>
</dbReference>
<dbReference type="GO" id="GO:0005615">
    <property type="term" value="C:extracellular space"/>
    <property type="evidence" value="ECO:0007669"/>
    <property type="project" value="TreeGrafter"/>
</dbReference>
<dbReference type="Pfam" id="PF00236">
    <property type="entry name" value="Hormone_6"/>
    <property type="match status" value="1"/>
</dbReference>
<keyword evidence="12" id="KW-1185">Reference proteome</keyword>
<dbReference type="Gene3D" id="2.10.90.10">
    <property type="entry name" value="Cystine-knot cytokines"/>
    <property type="match status" value="1"/>
</dbReference>
<accession>A0A8I4A424</accession>
<keyword evidence="6" id="KW-1015">Disulfide bond</keyword>
<comment type="subunit">
    <text evidence="9">Heterodimer. The active hormones thyrotropin, lutropin, follitropin and choriogonadotropin are heterodimers composed of CGA, a common alpha chain described here and a unique beta chain which confers their biological specificity to the hormones: TSHB for thyrotropin, LHB for lutropin, FSHB for follitropin and choriogonadotropin subunit beta/CGB for choriogonadotropin.</text>
</comment>
<evidence type="ECO:0000256" key="8">
    <source>
        <dbReference type="ARBA" id="ARBA00037611"/>
    </source>
</evidence>
<dbReference type="GO" id="GO:0016913">
    <property type="term" value="F:follicle-stimulating hormone activity"/>
    <property type="evidence" value="ECO:0007669"/>
    <property type="project" value="TreeGrafter"/>
</dbReference>
<reference evidence="11 12" key="1">
    <citation type="submission" date="2009-03" db="EMBL/GenBank/DDBJ databases">
        <authorList>
            <person name="Warren W."/>
            <person name="Ye L."/>
            <person name="Minx P."/>
            <person name="Worley K."/>
            <person name="Gibbs R."/>
            <person name="Wilson R.K."/>
        </authorList>
    </citation>
    <scope>NUCLEOTIDE SEQUENCE [LARGE SCALE GENOMIC DNA]</scope>
</reference>
<protein>
    <recommendedName>
        <fullName evidence="3 10">Glycoprotein hormones alpha chain</fullName>
    </recommendedName>
</protein>
<evidence type="ECO:0000256" key="3">
    <source>
        <dbReference type="ARBA" id="ARBA00017839"/>
    </source>
</evidence>
<dbReference type="InterPro" id="IPR029034">
    <property type="entry name" value="Cystine-knot_cytokine"/>
</dbReference>
<dbReference type="PANTHER" id="PTHR11509">
    <property type="entry name" value="GLYCOPROTEIN HORMONE ALPHA CHAIN"/>
    <property type="match status" value="1"/>
</dbReference>
<keyword evidence="4 10" id="KW-0964">Secreted</keyword>
<keyword evidence="5 10" id="KW-0372">Hormone</keyword>
<evidence type="ECO:0000313" key="11">
    <source>
        <dbReference type="Ensembl" id="ENSCJAP00000092264.1"/>
    </source>
</evidence>
<dbReference type="SUPFAM" id="SSF57501">
    <property type="entry name" value="Cystine-knot cytokines"/>
    <property type="match status" value="1"/>
</dbReference>
<evidence type="ECO:0000256" key="7">
    <source>
        <dbReference type="ARBA" id="ARBA00023180"/>
    </source>
</evidence>
<dbReference type="PROSITE" id="PS00779">
    <property type="entry name" value="GLYCO_HORMONE_ALPHA_1"/>
    <property type="match status" value="1"/>
</dbReference>
<dbReference type="GO" id="GO:0016914">
    <property type="term" value="C:follicle-stimulating hormone complex"/>
    <property type="evidence" value="ECO:0007669"/>
    <property type="project" value="UniProtKB-ARBA"/>
</dbReference>
<evidence type="ECO:0000256" key="6">
    <source>
        <dbReference type="ARBA" id="ARBA00023157"/>
    </source>
</evidence>
<comment type="subunit">
    <text evidence="10">Heterodimer. The active hormones thyrotropin, lutropin and follitropin are heterodimers composed of CGA, a common alpha chain described here and a unique beta chain which confers their biological specificity to the hormones: TSHB for thyrotropin, LHB for lutropin and FSHB for follitropin.</text>
</comment>
<dbReference type="PRINTS" id="PR00274">
    <property type="entry name" value="GLYCOHORMONE"/>
</dbReference>
<reference evidence="11" key="2">
    <citation type="submission" date="2025-08" db="UniProtKB">
        <authorList>
            <consortium name="Ensembl"/>
        </authorList>
    </citation>
    <scope>IDENTIFICATION</scope>
</reference>
<comment type="function">
    <text evidence="8">Shared alpha chain of the active heterodimeric glycoprotein hormones thyrotropin/thyroid stimulating hormone/TSH, lutropin/luteinizing hormone/LH, follitropin/follicle stimulating hormone/FSH and choriogonadotropin/CG. These hormones bind specific receptors on target cells that in turn activate downstream signaling pathways.</text>
</comment>
<evidence type="ECO:0000256" key="9">
    <source>
        <dbReference type="ARBA" id="ARBA00038747"/>
    </source>
</evidence>
<evidence type="ECO:0000256" key="10">
    <source>
        <dbReference type="RuleBase" id="RU362129"/>
    </source>
</evidence>
<dbReference type="PROSITE" id="PS00780">
    <property type="entry name" value="GLYCO_HORMONE_ALPHA_2"/>
    <property type="match status" value="1"/>
</dbReference>